<organism evidence="6 7">
    <name type="scientific">Ramlibacter aurantiacus</name>
    <dbReference type="NCBI Taxonomy" id="2801330"/>
    <lineage>
        <taxon>Bacteria</taxon>
        <taxon>Pseudomonadati</taxon>
        <taxon>Pseudomonadota</taxon>
        <taxon>Betaproteobacteria</taxon>
        <taxon>Burkholderiales</taxon>
        <taxon>Comamonadaceae</taxon>
        <taxon>Ramlibacter</taxon>
    </lineage>
</organism>
<dbReference type="Proteomes" id="UP000613011">
    <property type="component" value="Unassembled WGS sequence"/>
</dbReference>
<keyword evidence="7" id="KW-1185">Reference proteome</keyword>
<evidence type="ECO:0000256" key="4">
    <source>
        <dbReference type="SAM" id="MobiDB-lite"/>
    </source>
</evidence>
<dbReference type="InterPro" id="IPR013519">
    <property type="entry name" value="Int_alpha_beta-p"/>
</dbReference>
<keyword evidence="2" id="KW-0677">Repeat</keyword>
<accession>A0A937D496</accession>
<evidence type="ECO:0000256" key="2">
    <source>
        <dbReference type="ARBA" id="ARBA00022737"/>
    </source>
</evidence>
<protein>
    <recommendedName>
        <fullName evidence="8">Fibronectin type-III domain-containing protein</fullName>
    </recommendedName>
</protein>
<reference evidence="6" key="1">
    <citation type="submission" date="2021-01" db="EMBL/GenBank/DDBJ databases">
        <title>Ramlibacter sp. strain AW1 16S ribosomal RNA gene Genome sequencing and assembly.</title>
        <authorList>
            <person name="Kang M."/>
        </authorList>
    </citation>
    <scope>NUCLEOTIDE SEQUENCE</scope>
    <source>
        <strain evidence="6">AW1</strain>
    </source>
</reference>
<evidence type="ECO:0000256" key="1">
    <source>
        <dbReference type="ARBA" id="ARBA00022729"/>
    </source>
</evidence>
<comment type="caution">
    <text evidence="6">The sequence shown here is derived from an EMBL/GenBank/DDBJ whole genome shotgun (WGS) entry which is preliminary data.</text>
</comment>
<dbReference type="InterPro" id="IPR028994">
    <property type="entry name" value="Integrin_alpha_N"/>
</dbReference>
<evidence type="ECO:0000313" key="6">
    <source>
        <dbReference type="EMBL" id="MBL0420112.1"/>
    </source>
</evidence>
<evidence type="ECO:0000256" key="5">
    <source>
        <dbReference type="SAM" id="SignalP"/>
    </source>
</evidence>
<feature type="signal peptide" evidence="5">
    <location>
        <begin position="1"/>
        <end position="26"/>
    </location>
</feature>
<evidence type="ECO:0008006" key="8">
    <source>
        <dbReference type="Google" id="ProtNLM"/>
    </source>
</evidence>
<feature type="chain" id="PRO_5037898537" description="Fibronectin type-III domain-containing protein" evidence="5">
    <location>
        <begin position="27"/>
        <end position="573"/>
    </location>
</feature>
<feature type="region of interest" description="Disordered" evidence="4">
    <location>
        <begin position="30"/>
        <end position="93"/>
    </location>
</feature>
<dbReference type="PANTHER" id="PTHR36220">
    <property type="entry name" value="UNNAMED PRODUCT"/>
    <property type="match status" value="1"/>
</dbReference>
<dbReference type="AlphaFoldDB" id="A0A937D496"/>
<dbReference type="Gene3D" id="2.130.10.130">
    <property type="entry name" value="Integrin alpha, N-terminal"/>
    <property type="match status" value="1"/>
</dbReference>
<feature type="compositionally biased region" description="Low complexity" evidence="4">
    <location>
        <begin position="39"/>
        <end position="93"/>
    </location>
</feature>
<gene>
    <name evidence="6" type="ORF">JI739_07100</name>
</gene>
<dbReference type="Pfam" id="PF14312">
    <property type="entry name" value="FG-GAP_2"/>
    <property type="match status" value="1"/>
</dbReference>
<sequence>MSPQPLSRVIAPALLTILLTACGGGAGGGDTGLASESLAGAPATDGATSSSSSSSTTPSDSGDAATAAAGSSGTPAPASTASASASADAGPAAPTKLTAVADRKRYELAWPAAEGATSYQVLFVPDGARTQPPEVIAEVPATQLNVSIPVPLDWYQLDNRAQFSVRSCAKGRCGNASPITPAYAITASFMFKGGQVQAGSEFGYAVALSADGDTLAAAAPKWKNQDKPGFGRVSIYRREASGWVEHFVDDISTQTNQYGLSVALSADGRTLAIGVPGEGDGGTVMVCHLKASYVCDQIRERQNGQSGLSVSLSGDGRLLAIGAPNLGAVVVMATPDDGSAPTHLRTVSSGTEGFGAQVALSSDGKTLVATDHLPGEDLRTNHTVFVTHDADGDWSLGPAKPEPLFTTGTTIAVSADGARIAIGVSHDMQVQVFERQGNDYALGAVLTASRASPQNDLFGASVALSGDGKTLAVGALNPLRGRVSNPRSGSIHLFALGQGGWTSRTVPQPGWGIRGIGAVPLGSQLYLPNIALSLDGKSLAIGDVGEMSPSPGYLGWPGEKKDSGPSYGAVHLF</sequence>
<evidence type="ECO:0000313" key="7">
    <source>
        <dbReference type="Proteomes" id="UP000613011"/>
    </source>
</evidence>
<dbReference type="SMART" id="SM00191">
    <property type="entry name" value="Int_alpha"/>
    <property type="match status" value="3"/>
</dbReference>
<keyword evidence="3" id="KW-0325">Glycoprotein</keyword>
<name>A0A937D496_9BURK</name>
<proteinExistence type="predicted"/>
<evidence type="ECO:0000256" key="3">
    <source>
        <dbReference type="ARBA" id="ARBA00023180"/>
    </source>
</evidence>
<keyword evidence="1 5" id="KW-0732">Signal</keyword>
<dbReference type="PANTHER" id="PTHR36220:SF1">
    <property type="entry name" value="GAMMA TUBULIN COMPLEX COMPONENT C-TERMINAL DOMAIN-CONTAINING PROTEIN"/>
    <property type="match status" value="1"/>
</dbReference>
<dbReference type="EMBL" id="JAEQNA010000001">
    <property type="protein sequence ID" value="MBL0420112.1"/>
    <property type="molecule type" value="Genomic_DNA"/>
</dbReference>
<feature type="region of interest" description="Disordered" evidence="4">
    <location>
        <begin position="553"/>
        <end position="573"/>
    </location>
</feature>
<dbReference type="RefSeq" id="WP_201683101.1">
    <property type="nucleotide sequence ID" value="NZ_JAEQNA010000001.1"/>
</dbReference>
<dbReference type="InterPro" id="IPR013517">
    <property type="entry name" value="FG-GAP"/>
</dbReference>
<dbReference type="SUPFAM" id="SSF82171">
    <property type="entry name" value="DPP6 N-terminal domain-like"/>
    <property type="match status" value="1"/>
</dbReference>